<accession>A0A3L7A154</accession>
<dbReference type="EMBL" id="RCUV01000001">
    <property type="protein sequence ID" value="RLP73939.1"/>
    <property type="molecule type" value="Genomic_DNA"/>
</dbReference>
<evidence type="ECO:0000313" key="3">
    <source>
        <dbReference type="Proteomes" id="UP000270299"/>
    </source>
</evidence>
<evidence type="ECO:0000259" key="1">
    <source>
        <dbReference type="Pfam" id="PF17032"/>
    </source>
</evidence>
<dbReference type="AlphaFoldDB" id="A0A3L7A154"/>
<evidence type="ECO:0000313" key="2">
    <source>
        <dbReference type="EMBL" id="RLP73939.1"/>
    </source>
</evidence>
<gene>
    <name evidence="2" type="ORF">D9V29_01195</name>
</gene>
<dbReference type="InterPro" id="IPR031493">
    <property type="entry name" value="Zinc_ribbon_15"/>
</dbReference>
<organism evidence="2 3">
    <name type="scientific">Mycetocola manganoxydans</name>
    <dbReference type="NCBI Taxonomy" id="699879"/>
    <lineage>
        <taxon>Bacteria</taxon>
        <taxon>Bacillati</taxon>
        <taxon>Actinomycetota</taxon>
        <taxon>Actinomycetes</taxon>
        <taxon>Micrococcales</taxon>
        <taxon>Microbacteriaceae</taxon>
        <taxon>Mycetocola</taxon>
    </lineage>
</organism>
<comment type="caution">
    <text evidence="2">The sequence shown here is derived from an EMBL/GenBank/DDBJ whole genome shotgun (WGS) entry which is preliminary data.</text>
</comment>
<dbReference type="OrthoDB" id="4377018at2"/>
<feature type="domain" description="Zinc-ribbon 15" evidence="1">
    <location>
        <begin position="20"/>
        <end position="64"/>
    </location>
</feature>
<proteinExistence type="predicted"/>
<dbReference type="Proteomes" id="UP000270299">
    <property type="component" value="Unassembled WGS sequence"/>
</dbReference>
<protein>
    <submittedName>
        <fullName evidence="2">Zinc-ribbon domain-containing protein</fullName>
    </submittedName>
</protein>
<dbReference type="RefSeq" id="WP_121671490.1">
    <property type="nucleotide sequence ID" value="NZ_BMXM01000002.1"/>
</dbReference>
<name>A0A3L7A154_9MICO</name>
<dbReference type="Pfam" id="PF17032">
    <property type="entry name" value="Zn_ribbon_15"/>
    <property type="match status" value="1"/>
</dbReference>
<reference evidence="2 3" key="1">
    <citation type="submission" date="2018-10" db="EMBL/GenBank/DDBJ databases">
        <authorList>
            <person name="Li J."/>
        </authorList>
    </citation>
    <scope>NUCLEOTIDE SEQUENCE [LARGE SCALE GENOMIC DNA]</scope>
    <source>
        <strain evidence="2 3">CCTCC AB209002</strain>
    </source>
</reference>
<sequence length="85" mass="9632">MFLLFGTTLRDKVLVTVTFICEYCRMSAAQDVYERATKFSLFFVPLFTISRRYAVVCSNCGGTTSLTREQATNGIEWAARSRQVS</sequence>
<keyword evidence="3" id="KW-1185">Reference proteome</keyword>